<evidence type="ECO:0000256" key="5">
    <source>
        <dbReference type="ARBA" id="ARBA00015196"/>
    </source>
</evidence>
<dbReference type="GO" id="GO:0036424">
    <property type="term" value="F:L-phosphoserine phosphatase activity"/>
    <property type="evidence" value="ECO:0007669"/>
    <property type="project" value="InterPro"/>
</dbReference>
<organism evidence="16">
    <name type="scientific">Salinicola endophyticus</name>
    <dbReference type="NCBI Taxonomy" id="1949083"/>
    <lineage>
        <taxon>Bacteria</taxon>
        <taxon>Pseudomonadati</taxon>
        <taxon>Pseudomonadota</taxon>
        <taxon>Gammaproteobacteria</taxon>
        <taxon>Oceanospirillales</taxon>
        <taxon>Halomonadaceae</taxon>
        <taxon>Salinicola</taxon>
    </lineage>
</organism>
<dbReference type="NCBIfam" id="TIGR01488">
    <property type="entry name" value="HAD-SF-IB"/>
    <property type="match status" value="1"/>
</dbReference>
<dbReference type="SFLD" id="SFLDG01136">
    <property type="entry name" value="C1.6:_Phosphoserine_Phosphatas"/>
    <property type="match status" value="1"/>
</dbReference>
<dbReference type="InterPro" id="IPR023214">
    <property type="entry name" value="HAD_sf"/>
</dbReference>
<dbReference type="PROSITE" id="PS51671">
    <property type="entry name" value="ACT"/>
    <property type="match status" value="1"/>
</dbReference>
<protein>
    <recommendedName>
        <fullName evidence="5">Phosphoserine phosphatase</fullName>
        <ecNumber evidence="4">3.1.3.3</ecNumber>
    </recommendedName>
    <alternativeName>
        <fullName evidence="11">O-phosphoserine phosphohydrolase</fullName>
    </alternativeName>
</protein>
<comment type="pathway">
    <text evidence="2">Amino-acid biosynthesis; L-serine biosynthesis; L-serine from 3-phospho-D-glycerate: step 3/3.</text>
</comment>
<feature type="active site" description="Proton donor" evidence="14">
    <location>
        <position position="197"/>
    </location>
</feature>
<dbReference type="Pfam" id="PF00702">
    <property type="entry name" value="Hydrolase"/>
    <property type="match status" value="1"/>
</dbReference>
<dbReference type="GO" id="GO:0005737">
    <property type="term" value="C:cytoplasm"/>
    <property type="evidence" value="ECO:0007669"/>
    <property type="project" value="TreeGrafter"/>
</dbReference>
<dbReference type="SFLD" id="SFLDG01137">
    <property type="entry name" value="C1.6.1:_Phosphoserine_Phosphat"/>
    <property type="match status" value="1"/>
</dbReference>
<dbReference type="AlphaFoldDB" id="A0AB74U276"/>
<evidence type="ECO:0000256" key="3">
    <source>
        <dbReference type="ARBA" id="ARBA00009184"/>
    </source>
</evidence>
<evidence type="ECO:0000256" key="9">
    <source>
        <dbReference type="ARBA" id="ARBA00022842"/>
    </source>
</evidence>
<dbReference type="SFLD" id="SFLDS00003">
    <property type="entry name" value="Haloacid_Dehalogenase"/>
    <property type="match status" value="1"/>
</dbReference>
<evidence type="ECO:0000256" key="12">
    <source>
        <dbReference type="ARBA" id="ARBA00048138"/>
    </source>
</evidence>
<evidence type="ECO:0000256" key="8">
    <source>
        <dbReference type="ARBA" id="ARBA00022801"/>
    </source>
</evidence>
<dbReference type="PANTHER" id="PTHR43344:SF2">
    <property type="entry name" value="PHOSPHOSERINE PHOSPHATASE"/>
    <property type="match status" value="1"/>
</dbReference>
<dbReference type="Pfam" id="PF13740">
    <property type="entry name" value="ACT_6"/>
    <property type="match status" value="1"/>
</dbReference>
<dbReference type="SFLD" id="SFLDF00029">
    <property type="entry name" value="phosphoserine_phosphatase"/>
    <property type="match status" value="1"/>
</dbReference>
<name>A0AB74U276_9GAMM</name>
<sequence>MARRFVISATGPARPGQTATLSTALATAGLRLLDMDQHVAFGRVRLEVLVETDDEVDVAALLPSAGDICGLDCRVEAIPPETTLGWVEEAAAPRCILSVLGPRISAEVVAEVATLTASEGLTIERIKRLSAPPSLDAGPEALPHGACLQWRLRGESADPQALRERMLALSERFAVDVTLQPADLWPRHRRLVCFDMDSTLIQAEVIDELARRHGVFDEVAAITARAMRGELDFQQSFRERMRKLEGLDESVLAEIAESLPLMPGAERLMHHLKRLGYRTAILSGGFTYFARYLQQRLGFDEIHANELVIRDGKVTGEVAEPIVDAARKAVLLEQIAAREGLALAQTVAVGDGANDLQMLARAGLGVAFHAKPLVRREAALSVSTLGLDGLLYLLDYPEQALARE</sequence>
<gene>
    <name evidence="16" type="primary">serB</name>
    <name evidence="16" type="ORF">ABV408_13025</name>
</gene>
<comment type="catalytic activity">
    <reaction evidence="12">
        <text>O-phospho-L-serine + H2O = L-serine + phosphate</text>
        <dbReference type="Rhea" id="RHEA:21208"/>
        <dbReference type="ChEBI" id="CHEBI:15377"/>
        <dbReference type="ChEBI" id="CHEBI:33384"/>
        <dbReference type="ChEBI" id="CHEBI:43474"/>
        <dbReference type="ChEBI" id="CHEBI:57524"/>
        <dbReference type="EC" id="3.1.3.3"/>
    </reaction>
</comment>
<dbReference type="EC" id="3.1.3.3" evidence="4"/>
<evidence type="ECO:0000256" key="4">
    <source>
        <dbReference type="ARBA" id="ARBA00012640"/>
    </source>
</evidence>
<evidence type="ECO:0000256" key="1">
    <source>
        <dbReference type="ARBA" id="ARBA00001946"/>
    </source>
</evidence>
<evidence type="ECO:0000313" key="16">
    <source>
        <dbReference type="EMBL" id="XCJ78352.1"/>
    </source>
</evidence>
<feature type="active site" description="Nucleophile" evidence="14">
    <location>
        <position position="195"/>
    </location>
</feature>
<evidence type="ECO:0000259" key="15">
    <source>
        <dbReference type="PROSITE" id="PS51671"/>
    </source>
</evidence>
<comment type="cofactor">
    <cofactor evidence="1">
        <name>Mg(2+)</name>
        <dbReference type="ChEBI" id="CHEBI:18420"/>
    </cofactor>
</comment>
<dbReference type="RefSeq" id="WP_353979354.1">
    <property type="nucleotide sequence ID" value="NZ_CP159578.1"/>
</dbReference>
<keyword evidence="8 16" id="KW-0378">Hydrolase</keyword>
<accession>A0AB74U276</accession>
<keyword evidence="7" id="KW-0479">Metal-binding</keyword>
<feature type="domain" description="ACT" evidence="15">
    <location>
        <begin position="6"/>
        <end position="80"/>
    </location>
</feature>
<dbReference type="PANTHER" id="PTHR43344">
    <property type="entry name" value="PHOSPHOSERINE PHOSPHATASE"/>
    <property type="match status" value="1"/>
</dbReference>
<dbReference type="CDD" id="cd07500">
    <property type="entry name" value="HAD_PSP"/>
    <property type="match status" value="1"/>
</dbReference>
<reference evidence="16" key="1">
    <citation type="submission" date="2024-06" db="EMBL/GenBank/DDBJ databases">
        <title>Complete genome of Salinicola endophyticus HNIBRBA4755.</title>
        <authorList>
            <person name="Shin S.Y."/>
            <person name="Kang H."/>
            <person name="Song J."/>
        </authorList>
    </citation>
    <scope>NUCLEOTIDE SEQUENCE</scope>
    <source>
        <strain evidence="16">HNIBRBA4755</strain>
    </source>
</reference>
<evidence type="ECO:0000256" key="2">
    <source>
        <dbReference type="ARBA" id="ARBA00005135"/>
    </source>
</evidence>
<dbReference type="EMBL" id="CP159578">
    <property type="protein sequence ID" value="XCJ78352.1"/>
    <property type="molecule type" value="Genomic_DNA"/>
</dbReference>
<evidence type="ECO:0000256" key="6">
    <source>
        <dbReference type="ARBA" id="ARBA00022605"/>
    </source>
</evidence>
<keyword evidence="9" id="KW-0460">Magnesium</keyword>
<dbReference type="InterPro" id="IPR036412">
    <property type="entry name" value="HAD-like_sf"/>
</dbReference>
<dbReference type="NCBIfam" id="TIGR00338">
    <property type="entry name" value="serB"/>
    <property type="match status" value="1"/>
</dbReference>
<comment type="catalytic activity">
    <reaction evidence="13">
        <text>O-phospho-D-serine + H2O = D-serine + phosphate</text>
        <dbReference type="Rhea" id="RHEA:24873"/>
        <dbReference type="ChEBI" id="CHEBI:15377"/>
        <dbReference type="ChEBI" id="CHEBI:35247"/>
        <dbReference type="ChEBI" id="CHEBI:43474"/>
        <dbReference type="ChEBI" id="CHEBI:58680"/>
        <dbReference type="EC" id="3.1.3.3"/>
    </reaction>
</comment>
<dbReference type="InterPro" id="IPR004469">
    <property type="entry name" value="PSP"/>
</dbReference>
<dbReference type="Gene3D" id="3.30.70.260">
    <property type="match status" value="1"/>
</dbReference>
<dbReference type="Gene3D" id="3.40.50.1000">
    <property type="entry name" value="HAD superfamily/HAD-like"/>
    <property type="match status" value="1"/>
</dbReference>
<evidence type="ECO:0000256" key="14">
    <source>
        <dbReference type="PIRSR" id="PIRSR604469-1"/>
    </source>
</evidence>
<keyword evidence="6" id="KW-0028">Amino-acid biosynthesis</keyword>
<proteinExistence type="inferred from homology"/>
<dbReference type="GO" id="GO:0006564">
    <property type="term" value="P:L-serine biosynthetic process"/>
    <property type="evidence" value="ECO:0007669"/>
    <property type="project" value="UniProtKB-KW"/>
</dbReference>
<comment type="similarity">
    <text evidence="3">Belongs to the HAD-like hydrolase superfamily. SerB family.</text>
</comment>
<dbReference type="SUPFAM" id="SSF56784">
    <property type="entry name" value="HAD-like"/>
    <property type="match status" value="1"/>
</dbReference>
<dbReference type="InterPro" id="IPR045865">
    <property type="entry name" value="ACT-like_dom_sf"/>
</dbReference>
<dbReference type="InterPro" id="IPR002912">
    <property type="entry name" value="ACT_dom"/>
</dbReference>
<evidence type="ECO:0000256" key="7">
    <source>
        <dbReference type="ARBA" id="ARBA00022723"/>
    </source>
</evidence>
<dbReference type="InterPro" id="IPR050582">
    <property type="entry name" value="HAD-like_SerB"/>
</dbReference>
<dbReference type="SUPFAM" id="SSF55021">
    <property type="entry name" value="ACT-like"/>
    <property type="match status" value="1"/>
</dbReference>
<keyword evidence="10" id="KW-0718">Serine biosynthesis</keyword>
<evidence type="ECO:0000256" key="10">
    <source>
        <dbReference type="ARBA" id="ARBA00023299"/>
    </source>
</evidence>
<dbReference type="GO" id="GO:0000287">
    <property type="term" value="F:magnesium ion binding"/>
    <property type="evidence" value="ECO:0007669"/>
    <property type="project" value="TreeGrafter"/>
</dbReference>
<evidence type="ECO:0000256" key="11">
    <source>
        <dbReference type="ARBA" id="ARBA00031693"/>
    </source>
</evidence>
<evidence type="ECO:0000256" key="13">
    <source>
        <dbReference type="ARBA" id="ARBA00048523"/>
    </source>
</evidence>